<dbReference type="EMBL" id="VKKG01000005">
    <property type="protein sequence ID" value="TRY17358.1"/>
    <property type="molecule type" value="Genomic_DNA"/>
</dbReference>
<gene>
    <name evidence="1" type="ORF">FOJ82_12495</name>
</gene>
<accession>A0A553JY33</accession>
<keyword evidence="2" id="KW-1185">Reference proteome</keyword>
<dbReference type="RefSeq" id="WP_143938822.1">
    <property type="nucleotide sequence ID" value="NZ_VKKG01000005.1"/>
</dbReference>
<protein>
    <submittedName>
        <fullName evidence="1">Uncharacterized protein</fullName>
    </submittedName>
</protein>
<evidence type="ECO:0000313" key="1">
    <source>
        <dbReference type="EMBL" id="TRY17358.1"/>
    </source>
</evidence>
<organism evidence="1 2">
    <name type="scientific">Tessaracoccus rhinocerotis</name>
    <dbReference type="NCBI Taxonomy" id="1689449"/>
    <lineage>
        <taxon>Bacteria</taxon>
        <taxon>Bacillati</taxon>
        <taxon>Actinomycetota</taxon>
        <taxon>Actinomycetes</taxon>
        <taxon>Propionibacteriales</taxon>
        <taxon>Propionibacteriaceae</taxon>
        <taxon>Tessaracoccus</taxon>
    </lineage>
</organism>
<dbReference type="OrthoDB" id="3733427at2"/>
<dbReference type="Proteomes" id="UP000317638">
    <property type="component" value="Unassembled WGS sequence"/>
</dbReference>
<evidence type="ECO:0000313" key="2">
    <source>
        <dbReference type="Proteomes" id="UP000317638"/>
    </source>
</evidence>
<proteinExistence type="predicted"/>
<sequence length="76" mass="8472">MRNLFWLLAGAALTWFVIMKGRALLHRLTPKGVAEQVERKGNEAAASFGDFYATFKTSMAAREAELREELGVPESN</sequence>
<comment type="caution">
    <text evidence="1">The sequence shown here is derived from an EMBL/GenBank/DDBJ whole genome shotgun (WGS) entry which is preliminary data.</text>
</comment>
<dbReference type="AlphaFoldDB" id="A0A553JY33"/>
<name>A0A553JY33_9ACTN</name>
<reference evidence="1 2" key="1">
    <citation type="submission" date="2019-07" db="EMBL/GenBank/DDBJ databases">
        <authorList>
            <person name="Zhou L.-Y."/>
        </authorList>
    </citation>
    <scope>NUCLEOTIDE SEQUENCE [LARGE SCALE GENOMIC DNA]</scope>
    <source>
        <strain evidence="1 2">YIM 101269</strain>
    </source>
</reference>